<dbReference type="NCBIfam" id="TIGR02532">
    <property type="entry name" value="IV_pilin_GFxxxE"/>
    <property type="match status" value="1"/>
</dbReference>
<evidence type="ECO:0000313" key="3">
    <source>
        <dbReference type="Proteomes" id="UP000435649"/>
    </source>
</evidence>
<dbReference type="PANTHER" id="PTHR30093:SF2">
    <property type="entry name" value="TYPE II SECRETION SYSTEM PROTEIN H"/>
    <property type="match status" value="1"/>
</dbReference>
<dbReference type="InterPro" id="IPR012902">
    <property type="entry name" value="N_methyl_site"/>
</dbReference>
<accession>A0A844G014</accession>
<keyword evidence="1" id="KW-0472">Membrane</keyword>
<dbReference type="InterPro" id="IPR045584">
    <property type="entry name" value="Pilin-like"/>
</dbReference>
<evidence type="ECO:0000313" key="2">
    <source>
        <dbReference type="EMBL" id="MST96001.1"/>
    </source>
</evidence>
<reference evidence="2 3" key="1">
    <citation type="submission" date="2019-08" db="EMBL/GenBank/DDBJ databases">
        <title>In-depth cultivation of the pig gut microbiome towards novel bacterial diversity and tailored functional studies.</title>
        <authorList>
            <person name="Wylensek D."/>
            <person name="Hitch T.C.A."/>
            <person name="Clavel T."/>
        </authorList>
    </citation>
    <scope>NUCLEOTIDE SEQUENCE [LARGE SCALE GENOMIC DNA]</scope>
    <source>
        <strain evidence="2 3">BBE-744-WT-12</strain>
    </source>
</reference>
<evidence type="ECO:0000256" key="1">
    <source>
        <dbReference type="SAM" id="Phobius"/>
    </source>
</evidence>
<dbReference type="AlphaFoldDB" id="A0A844G014"/>
<feature type="transmembrane region" description="Helical" evidence="1">
    <location>
        <begin position="7"/>
        <end position="28"/>
    </location>
</feature>
<dbReference type="SUPFAM" id="SSF54523">
    <property type="entry name" value="Pili subunits"/>
    <property type="match status" value="1"/>
</dbReference>
<dbReference type="Proteomes" id="UP000435649">
    <property type="component" value="Unassembled WGS sequence"/>
</dbReference>
<dbReference type="EMBL" id="VUNS01000002">
    <property type="protein sequence ID" value="MST96001.1"/>
    <property type="molecule type" value="Genomic_DNA"/>
</dbReference>
<keyword evidence="3" id="KW-1185">Reference proteome</keyword>
<dbReference type="RefSeq" id="WP_154416948.1">
    <property type="nucleotide sequence ID" value="NZ_CALXOB010000031.1"/>
</dbReference>
<sequence>MRRNFTLIELLVVIAIIAILASMLLPALNQARSRAKDIQCTSNLKQLGTYMAIYVDGNDGVIPAGNCNIIPAPAAYSGKWQDMLMRIHSPGTEIRDNCFAPGPSTKRIPTGPFACPASVAEYDATVSTRHYAINDPKDDDTARGFASARKMTFKMKIGRIKSPSRRAAMFDTDQWGSYPDPQAASVSQMVNTAGSGTGEWRHGGRSAANVCFADGHVEQRGIKSIPNDYKDAENGYFWGTTERN</sequence>
<protein>
    <submittedName>
        <fullName evidence="2">Prepilin-type N-terminal cleavage/methylation domain-containing protein</fullName>
    </submittedName>
</protein>
<proteinExistence type="predicted"/>
<dbReference type="PANTHER" id="PTHR30093">
    <property type="entry name" value="GENERAL SECRETION PATHWAY PROTEIN G"/>
    <property type="match status" value="1"/>
</dbReference>
<organism evidence="2 3">
    <name type="scientific">Victivallis lenta</name>
    <dbReference type="NCBI Taxonomy" id="2606640"/>
    <lineage>
        <taxon>Bacteria</taxon>
        <taxon>Pseudomonadati</taxon>
        <taxon>Lentisphaerota</taxon>
        <taxon>Lentisphaeria</taxon>
        <taxon>Victivallales</taxon>
        <taxon>Victivallaceae</taxon>
        <taxon>Victivallis</taxon>
    </lineage>
</organism>
<dbReference type="Gene3D" id="3.30.700.10">
    <property type="entry name" value="Glycoprotein, Type 4 Pilin"/>
    <property type="match status" value="1"/>
</dbReference>
<keyword evidence="1" id="KW-1133">Transmembrane helix</keyword>
<name>A0A844G014_9BACT</name>
<comment type="caution">
    <text evidence="2">The sequence shown here is derived from an EMBL/GenBank/DDBJ whole genome shotgun (WGS) entry which is preliminary data.</text>
</comment>
<keyword evidence="1" id="KW-0812">Transmembrane</keyword>
<gene>
    <name evidence="2" type="ORF">FYJ85_02945</name>
</gene>